<name>A0A919X5R0_9BACI</name>
<accession>A0A919X5R0</accession>
<evidence type="ECO:0000313" key="3">
    <source>
        <dbReference type="Proteomes" id="UP000676917"/>
    </source>
</evidence>
<organism evidence="2 3">
    <name type="scientific">Ornithinibacillus bavariensis</name>
    <dbReference type="NCBI Taxonomy" id="545502"/>
    <lineage>
        <taxon>Bacteria</taxon>
        <taxon>Bacillati</taxon>
        <taxon>Bacillota</taxon>
        <taxon>Bacilli</taxon>
        <taxon>Bacillales</taxon>
        <taxon>Bacillaceae</taxon>
        <taxon>Ornithinibacillus</taxon>
    </lineage>
</organism>
<feature type="transmembrane region" description="Helical" evidence="1">
    <location>
        <begin position="69"/>
        <end position="91"/>
    </location>
</feature>
<dbReference type="AlphaFoldDB" id="A0A919X5R0"/>
<dbReference type="Pfam" id="PF04341">
    <property type="entry name" value="DUF485"/>
    <property type="match status" value="1"/>
</dbReference>
<dbReference type="InterPro" id="IPR007436">
    <property type="entry name" value="DUF485"/>
</dbReference>
<evidence type="ECO:0000256" key="1">
    <source>
        <dbReference type="SAM" id="Phobius"/>
    </source>
</evidence>
<keyword evidence="1" id="KW-0812">Transmembrane</keyword>
<evidence type="ECO:0000313" key="2">
    <source>
        <dbReference type="EMBL" id="GIO25499.1"/>
    </source>
</evidence>
<keyword evidence="1" id="KW-0472">Membrane</keyword>
<keyword evidence="1" id="KW-1133">Transmembrane helix</keyword>
<reference evidence="2" key="1">
    <citation type="submission" date="2021-03" db="EMBL/GenBank/DDBJ databases">
        <title>Antimicrobial resistance genes in bacteria isolated from Japanese honey, and their potential for conferring macrolide and lincosamide resistance in the American foulbrood pathogen Paenibacillus larvae.</title>
        <authorList>
            <person name="Okamoto M."/>
            <person name="Kumagai M."/>
            <person name="Kanamori H."/>
            <person name="Takamatsu D."/>
        </authorList>
    </citation>
    <scope>NUCLEOTIDE SEQUENCE</scope>
    <source>
        <strain evidence="2">J43TS3</strain>
    </source>
</reference>
<dbReference type="PANTHER" id="PTHR38441:SF1">
    <property type="entry name" value="MEMBRANE PROTEIN"/>
    <property type="match status" value="1"/>
</dbReference>
<keyword evidence="3" id="KW-1185">Reference proteome</keyword>
<dbReference type="PANTHER" id="PTHR38441">
    <property type="entry name" value="INTEGRAL MEMBRANE PROTEIN-RELATED"/>
    <property type="match status" value="1"/>
</dbReference>
<comment type="caution">
    <text evidence="2">The sequence shown here is derived from an EMBL/GenBank/DDBJ whole genome shotgun (WGS) entry which is preliminary data.</text>
</comment>
<sequence>MAQPKLVDDRGKKGVDYVKIESSPQFKQFMNRKKKFIVPLTIFFLVFYFLLPISTSYGKFLNTPFFGDISWAWVFAIAQFIMTWVICTIYVKKAASFDKEAEQIIEEQIHKGGKA</sequence>
<dbReference type="EMBL" id="BORP01000001">
    <property type="protein sequence ID" value="GIO25499.1"/>
    <property type="molecule type" value="Genomic_DNA"/>
</dbReference>
<feature type="transmembrane region" description="Helical" evidence="1">
    <location>
        <begin position="36"/>
        <end position="57"/>
    </location>
</feature>
<protein>
    <submittedName>
        <fullName evidence="2">Membrane protein</fullName>
    </submittedName>
</protein>
<dbReference type="Proteomes" id="UP000676917">
    <property type="component" value="Unassembled WGS sequence"/>
</dbReference>
<dbReference type="RefSeq" id="WP_212919046.1">
    <property type="nucleotide sequence ID" value="NZ_BORP01000001.1"/>
</dbReference>
<proteinExistence type="predicted"/>
<gene>
    <name evidence="2" type="ORF">J43TS3_01100</name>
</gene>